<keyword evidence="2" id="KW-0472">Membrane</keyword>
<feature type="signal peptide" evidence="3">
    <location>
        <begin position="1"/>
        <end position="16"/>
    </location>
</feature>
<keyword evidence="2" id="KW-1133">Transmembrane helix</keyword>
<proteinExistence type="predicted"/>
<dbReference type="InterPro" id="IPR012464">
    <property type="entry name" value="DUF1676"/>
</dbReference>
<evidence type="ECO:0000256" key="2">
    <source>
        <dbReference type="SAM" id="Phobius"/>
    </source>
</evidence>
<evidence type="ECO:0000256" key="1">
    <source>
        <dbReference type="SAM" id="MobiDB-lite"/>
    </source>
</evidence>
<evidence type="ECO:0000313" key="4">
    <source>
        <dbReference type="Proteomes" id="UP000079169"/>
    </source>
</evidence>
<evidence type="ECO:0000256" key="3">
    <source>
        <dbReference type="SAM" id="SignalP"/>
    </source>
</evidence>
<dbReference type="PANTHER" id="PTHR21879:SF17">
    <property type="entry name" value="LD24139P"/>
    <property type="match status" value="1"/>
</dbReference>
<name>A0A1S3CYE5_DIACI</name>
<sequence length="277" mass="29487">MKCLIVLCVLPCLILGASVYDARENLIEEGRSDSADVGGTTWKILNKVMADCNNDDFSKITSCLGVKAVTAIDRASRMHTISLVPGITLLNEDTERNSRSLVTEEEVTSQLEKEGDKSGRLLEMIFDNAAKFLQTHTVQFKLPMASEEVSRALDEGRGKLSKKKFTPILMLLGAKIFAILPIIIGVVGIMAVKALFIGKLAILLAGFLAIQKFASGSGFGGGLGKLSPDSYVSGPSSSHSAGWSAPAAGAAPSGGYYKRSYQDAQNMAYSAQTPETS</sequence>
<feature type="chain" id="PRO_5010240842" evidence="3">
    <location>
        <begin position="17"/>
        <end position="277"/>
    </location>
</feature>
<dbReference type="KEGG" id="dci:103507677"/>
<accession>A0A1S3CYE5</accession>
<feature type="transmembrane region" description="Helical" evidence="2">
    <location>
        <begin position="168"/>
        <end position="192"/>
    </location>
</feature>
<feature type="region of interest" description="Disordered" evidence="1">
    <location>
        <begin position="233"/>
        <end position="252"/>
    </location>
</feature>
<dbReference type="AlphaFoldDB" id="A0A1S3CYE5"/>
<dbReference type="OMA" id="GACLESD"/>
<dbReference type="RefSeq" id="XP_008470399.1">
    <property type="nucleotide sequence ID" value="XM_008472177.3"/>
</dbReference>
<keyword evidence="2" id="KW-0812">Transmembrane</keyword>
<dbReference type="GO" id="GO:0016020">
    <property type="term" value="C:membrane"/>
    <property type="evidence" value="ECO:0007669"/>
    <property type="project" value="TreeGrafter"/>
</dbReference>
<dbReference type="STRING" id="121845.A0A1S3CYE5"/>
<dbReference type="PANTHER" id="PTHR21879">
    <property type="entry name" value="FI03362P-RELATED-RELATED"/>
    <property type="match status" value="1"/>
</dbReference>
<dbReference type="PaxDb" id="121845-A0A1S3CYE5"/>
<dbReference type="Proteomes" id="UP000079169">
    <property type="component" value="Unplaced"/>
</dbReference>
<organism evidence="4 5">
    <name type="scientific">Diaphorina citri</name>
    <name type="common">Asian citrus psyllid</name>
    <dbReference type="NCBI Taxonomy" id="121845"/>
    <lineage>
        <taxon>Eukaryota</taxon>
        <taxon>Metazoa</taxon>
        <taxon>Ecdysozoa</taxon>
        <taxon>Arthropoda</taxon>
        <taxon>Hexapoda</taxon>
        <taxon>Insecta</taxon>
        <taxon>Pterygota</taxon>
        <taxon>Neoptera</taxon>
        <taxon>Paraneoptera</taxon>
        <taxon>Hemiptera</taxon>
        <taxon>Sternorrhyncha</taxon>
        <taxon>Psylloidea</taxon>
        <taxon>Psyllidae</taxon>
        <taxon>Diaphorininae</taxon>
        <taxon>Diaphorina</taxon>
    </lineage>
</organism>
<keyword evidence="3" id="KW-0732">Signal</keyword>
<keyword evidence="4" id="KW-1185">Reference proteome</keyword>
<protein>
    <submittedName>
        <fullName evidence="5">Uncharacterized protein LOC103507677 isoform X1</fullName>
    </submittedName>
</protein>
<reference evidence="5" key="1">
    <citation type="submission" date="2025-08" db="UniProtKB">
        <authorList>
            <consortium name="RefSeq"/>
        </authorList>
    </citation>
    <scope>IDENTIFICATION</scope>
</reference>
<dbReference type="GeneID" id="103507677"/>
<evidence type="ECO:0000313" key="5">
    <source>
        <dbReference type="RefSeq" id="XP_008470399.1"/>
    </source>
</evidence>
<gene>
    <name evidence="5" type="primary">LOC103507677</name>
</gene>
<dbReference type="Pfam" id="PF07898">
    <property type="entry name" value="DUF1676"/>
    <property type="match status" value="1"/>
</dbReference>